<feature type="compositionally biased region" description="Low complexity" evidence="1">
    <location>
        <begin position="323"/>
        <end position="344"/>
    </location>
</feature>
<feature type="compositionally biased region" description="Polar residues" evidence="1">
    <location>
        <begin position="241"/>
        <end position="254"/>
    </location>
</feature>
<accession>A0A146SP10</accession>
<feature type="region of interest" description="Disordered" evidence="1">
    <location>
        <begin position="299"/>
        <end position="424"/>
    </location>
</feature>
<reference evidence="4" key="2">
    <citation type="submission" date="2025-05" db="UniProtKB">
        <authorList>
            <consortium name="Ensembl"/>
        </authorList>
    </citation>
    <scope>IDENTIFICATION</scope>
</reference>
<feature type="compositionally biased region" description="Polar residues" evidence="1">
    <location>
        <begin position="536"/>
        <end position="560"/>
    </location>
</feature>
<sequence length="709" mass="76580">MWKVSGRSSALERAQALLSARRSSRGDGGGGGGGGRGSTHDSPTKTQGGSFKTRSVPPNSHTLFSDLSDLSSDSSVSERAADAPSPANAREKPGKKAESTKDLRPQSSLGEGSRFLKKAPKPANSSHSPVRRDQAQPAVEPRYVSSSQRGSQAPALRRLAEIESRVRRRRQELEKAKQATAAAPSLTADLEISPAAAIQNMEASEELSAQSDSDQSRKENSFLKKTRAGAAERANTARPDATNSAEAGVKSTSRAADPVLHFGGLERTPRRIMSGVSLESDEEDIKKLLGDSIESISILGPGRVSAVKRPHRTLSSHNKRVESPASPAAAHPSSPSNSAPARSPLFSSHGSSPFRFTGQAKARFSPSVLSPSPSPPPAPPSHPDRLQRSHSSSSSHAEVLSLEELFPVEPASEDPRSHLSSVSSEDFKINVMTLDELIPAFPGTASEMPGKQNQNKMAGPAPGSNSRHQQSPREEEEEEEEEEEVVPDYQSDFDSDSSTRQVSEHLGDDDDDGAEGRSEVRQEVAGSERSHKNTDDYSSVFSEPTHSSVSRTLDGSQRSESFSRSRTSLTHSSQSSPQPPRRRASARRNLKDAAVQTQPGPLADPWSAGMPPLDPMVGRIYMKPTPAPPHTVGAERLEAISTFDPAVFALNEVLKQQLAMTKQFMDRSEYLHSCLLRSLEPPNYRYTTLEETLQNICKHRHPKPTVEKA</sequence>
<organism evidence="3">
    <name type="scientific">Fundulus heteroclitus</name>
    <name type="common">Killifish</name>
    <name type="synonym">Mummichog</name>
    <dbReference type="NCBI Taxonomy" id="8078"/>
    <lineage>
        <taxon>Eukaryota</taxon>
        <taxon>Metazoa</taxon>
        <taxon>Chordata</taxon>
        <taxon>Craniata</taxon>
        <taxon>Vertebrata</taxon>
        <taxon>Euteleostomi</taxon>
        <taxon>Actinopterygii</taxon>
        <taxon>Neopterygii</taxon>
        <taxon>Teleostei</taxon>
        <taxon>Neoteleostei</taxon>
        <taxon>Acanthomorphata</taxon>
        <taxon>Ovalentaria</taxon>
        <taxon>Atherinomorphae</taxon>
        <taxon>Cyprinodontiformes</taxon>
        <taxon>Fundulidae</taxon>
        <taxon>Fundulus</taxon>
    </lineage>
</organism>
<dbReference type="AlphaFoldDB" id="A0A146SP10"/>
<keyword evidence="5" id="KW-1185">Reference proteome</keyword>
<feature type="region of interest" description="Disordered" evidence="1">
    <location>
        <begin position="1"/>
        <end position="282"/>
    </location>
</feature>
<dbReference type="InterPro" id="IPR027884">
    <property type="entry name" value="DUF4614"/>
</dbReference>
<feature type="compositionally biased region" description="Basic and acidic residues" evidence="1">
    <location>
        <begin position="89"/>
        <end position="104"/>
    </location>
</feature>
<dbReference type="PANTHER" id="PTHR22409:SF2">
    <property type="entry name" value="CHROMOSOME 19 OPEN READING FRAME 44"/>
    <property type="match status" value="1"/>
</dbReference>
<evidence type="ECO:0000259" key="2">
    <source>
        <dbReference type="Pfam" id="PF15391"/>
    </source>
</evidence>
<protein>
    <submittedName>
        <fullName evidence="3">Carboxyl-ester lipase</fullName>
    </submittedName>
</protein>
<reference evidence="3" key="1">
    <citation type="submission" date="2015-01" db="EMBL/GenBank/DDBJ databases">
        <title>EvidentialGene: Evidence-directed Construction of Complete mRNA Transcriptomes without Genomes.</title>
        <authorList>
            <person name="Gilbert D.G."/>
        </authorList>
    </citation>
    <scope>NUCLEOTIDE SEQUENCE</scope>
</reference>
<feature type="compositionally biased region" description="Basic residues" evidence="1">
    <location>
        <begin position="306"/>
        <end position="318"/>
    </location>
</feature>
<dbReference type="GeneTree" id="ENSGT00390000002505"/>
<proteinExistence type="predicted"/>
<feature type="domain" description="DUF4614" evidence="2">
    <location>
        <begin position="533"/>
        <end position="700"/>
    </location>
</feature>
<feature type="compositionally biased region" description="Low complexity" evidence="1">
    <location>
        <begin position="7"/>
        <end position="21"/>
    </location>
</feature>
<name>A0A146SP10_FUNHE</name>
<evidence type="ECO:0000313" key="3">
    <source>
        <dbReference type="EMBL" id="JAQ82343.1"/>
    </source>
</evidence>
<dbReference type="PANTHER" id="PTHR22409">
    <property type="entry name" value="CHROMOSOME 19 OPEN READING FRAME 44"/>
    <property type="match status" value="1"/>
</dbReference>
<feature type="region of interest" description="Disordered" evidence="1">
    <location>
        <begin position="440"/>
        <end position="610"/>
    </location>
</feature>
<dbReference type="Proteomes" id="UP000265000">
    <property type="component" value="Unplaced"/>
</dbReference>
<feature type="compositionally biased region" description="Acidic residues" evidence="1">
    <location>
        <begin position="474"/>
        <end position="495"/>
    </location>
</feature>
<evidence type="ECO:0000313" key="5">
    <source>
        <dbReference type="Proteomes" id="UP000265000"/>
    </source>
</evidence>
<dbReference type="InterPro" id="IPR040120">
    <property type="entry name" value="C19orf44-like"/>
</dbReference>
<dbReference type="Ensembl" id="ENSFHET00000031606.1">
    <property type="protein sequence ID" value="ENSFHEP00000028635.1"/>
    <property type="gene ID" value="ENSFHEG00000012891.1"/>
</dbReference>
<evidence type="ECO:0000313" key="4">
    <source>
        <dbReference type="Ensembl" id="ENSFHEP00000028635.1"/>
    </source>
</evidence>
<evidence type="ECO:0000256" key="1">
    <source>
        <dbReference type="SAM" id="MobiDB-lite"/>
    </source>
</evidence>
<feature type="compositionally biased region" description="Basic and acidic residues" evidence="1">
    <location>
        <begin position="514"/>
        <end position="535"/>
    </location>
</feature>
<feature type="compositionally biased region" description="Polar residues" evidence="1">
    <location>
        <begin position="44"/>
        <end position="62"/>
    </location>
</feature>
<feature type="compositionally biased region" description="Basic and acidic residues" evidence="1">
    <location>
        <begin position="158"/>
        <end position="177"/>
    </location>
</feature>
<dbReference type="EMBL" id="GCES01103979">
    <property type="protein sequence ID" value="JAQ82343.1"/>
    <property type="molecule type" value="Transcribed_RNA"/>
</dbReference>
<feature type="compositionally biased region" description="Pro residues" evidence="1">
    <location>
        <begin position="372"/>
        <end position="381"/>
    </location>
</feature>
<feature type="compositionally biased region" description="Low complexity" evidence="1">
    <location>
        <begin position="562"/>
        <end position="576"/>
    </location>
</feature>
<dbReference type="Pfam" id="PF15391">
    <property type="entry name" value="DUF4614"/>
    <property type="match status" value="1"/>
</dbReference>
<feature type="compositionally biased region" description="Gly residues" evidence="1">
    <location>
        <begin position="26"/>
        <end position="37"/>
    </location>
</feature>
<feature type="compositionally biased region" description="Low complexity" evidence="1">
    <location>
        <begin position="63"/>
        <end position="77"/>
    </location>
</feature>